<accession>A0A916LDZ1</accession>
<name>A0A916LDZ1_MYCTX</name>
<comment type="caution">
    <text evidence="2">The sequence shown here is derived from an EMBL/GenBank/DDBJ whole genome shotgun (WGS) entry which is preliminary data.</text>
</comment>
<feature type="region of interest" description="Disordered" evidence="1">
    <location>
        <begin position="28"/>
        <end position="51"/>
    </location>
</feature>
<organism evidence="2 3">
    <name type="scientific">Mycobacterium tuberculosis</name>
    <dbReference type="NCBI Taxonomy" id="1773"/>
    <lineage>
        <taxon>Bacteria</taxon>
        <taxon>Bacillati</taxon>
        <taxon>Actinomycetota</taxon>
        <taxon>Actinomycetes</taxon>
        <taxon>Mycobacteriales</taxon>
        <taxon>Mycobacteriaceae</taxon>
        <taxon>Mycobacterium</taxon>
        <taxon>Mycobacterium tuberculosis complex</taxon>
    </lineage>
</organism>
<evidence type="ECO:0000313" key="2">
    <source>
        <dbReference type="EMBL" id="COZ44110.1"/>
    </source>
</evidence>
<dbReference type="Proteomes" id="UP000039021">
    <property type="component" value="Unassembled WGS sequence"/>
</dbReference>
<gene>
    <name evidence="2" type="ORF">ERS007739_03758</name>
</gene>
<reference evidence="3" key="1">
    <citation type="submission" date="2015-03" db="EMBL/GenBank/DDBJ databases">
        <authorList>
            <consortium name="Pathogen Informatics"/>
        </authorList>
    </citation>
    <scope>NUCLEOTIDE SEQUENCE [LARGE SCALE GENOMIC DNA]</scope>
    <source>
        <strain evidence="3">N09902308</strain>
    </source>
</reference>
<dbReference type="EMBL" id="CSBK01002049">
    <property type="protein sequence ID" value="COZ44110.1"/>
    <property type="molecule type" value="Genomic_DNA"/>
</dbReference>
<evidence type="ECO:0000256" key="1">
    <source>
        <dbReference type="SAM" id="MobiDB-lite"/>
    </source>
</evidence>
<evidence type="ECO:0000313" key="3">
    <source>
        <dbReference type="Proteomes" id="UP000039021"/>
    </source>
</evidence>
<proteinExistence type="predicted"/>
<protein>
    <submittedName>
        <fullName evidence="2">Uncharacterized protein</fullName>
    </submittedName>
</protein>
<dbReference type="AlphaFoldDB" id="A0A916LDZ1"/>
<sequence length="68" mass="7189">MPLALATVSPAKPRVATWPMVLIRRTPNPTPVSTAATRCPRSVSFSDSAESTPISISTNRNSIITAPV</sequence>